<dbReference type="RefSeq" id="WP_049933176.1">
    <property type="nucleotide sequence ID" value="NZ_ATXS01000027.1"/>
</dbReference>
<evidence type="ECO:0000313" key="2">
    <source>
        <dbReference type="EMBL" id="OSO91920.1"/>
    </source>
</evidence>
<organism evidence="2 3">
    <name type="scientific">Halorubrum ezzemoulense DSM 17463</name>
    <dbReference type="NCBI Taxonomy" id="1121945"/>
    <lineage>
        <taxon>Archaea</taxon>
        <taxon>Methanobacteriati</taxon>
        <taxon>Methanobacteriota</taxon>
        <taxon>Stenosarchaea group</taxon>
        <taxon>Halobacteria</taxon>
        <taxon>Halobacteriales</taxon>
        <taxon>Haloferacaceae</taxon>
        <taxon>Halorubrum</taxon>
    </lineage>
</organism>
<dbReference type="InterPro" id="IPR006439">
    <property type="entry name" value="HAD-SF_hydro_IA"/>
</dbReference>
<evidence type="ECO:0000313" key="3">
    <source>
        <dbReference type="Proteomes" id="UP000193587"/>
    </source>
</evidence>
<dbReference type="GO" id="GO:0008967">
    <property type="term" value="F:phosphoglycolate phosphatase activity"/>
    <property type="evidence" value="ECO:0007669"/>
    <property type="project" value="TreeGrafter"/>
</dbReference>
<dbReference type="InterPro" id="IPR036412">
    <property type="entry name" value="HAD-like_sf"/>
</dbReference>
<dbReference type="NCBIfam" id="TIGR01509">
    <property type="entry name" value="HAD-SF-IA-v3"/>
    <property type="match status" value="1"/>
</dbReference>
<dbReference type="GeneID" id="38952028"/>
<dbReference type="Gene3D" id="3.40.50.1000">
    <property type="entry name" value="HAD superfamily/HAD-like"/>
    <property type="match status" value="1"/>
</dbReference>
<dbReference type="AlphaFoldDB" id="A0A1X4G8B4"/>
<dbReference type="PANTHER" id="PTHR43434:SF1">
    <property type="entry name" value="PHOSPHOGLYCOLATE PHOSPHATASE"/>
    <property type="match status" value="1"/>
</dbReference>
<dbReference type="InterPro" id="IPR023214">
    <property type="entry name" value="HAD_sf"/>
</dbReference>
<dbReference type="SUPFAM" id="SSF56784">
    <property type="entry name" value="HAD-like"/>
    <property type="match status" value="1"/>
</dbReference>
<dbReference type="STRING" id="1121945.GCA_000421805_03122"/>
<proteinExistence type="inferred from homology"/>
<evidence type="ECO:0000256" key="1">
    <source>
        <dbReference type="ARBA" id="ARBA00007958"/>
    </source>
</evidence>
<reference evidence="2 3" key="1">
    <citation type="submission" date="2017-04" db="EMBL/GenBank/DDBJ databases">
        <title>MLSA of the genus Halorubrum.</title>
        <authorList>
            <person name="De La Haba R."/>
            <person name="Sanchez-Porro C."/>
            <person name="Infante-Dominguez C."/>
            <person name="Ventosa A."/>
        </authorList>
    </citation>
    <scope>NUCLEOTIDE SEQUENCE [LARGE SCALE GENOMIC DNA]</scope>
    <source>
        <strain evidence="2 3">DSM 17463</strain>
    </source>
</reference>
<dbReference type="SFLD" id="SFLDS00003">
    <property type="entry name" value="Haloacid_Dehalogenase"/>
    <property type="match status" value="1"/>
</dbReference>
<dbReference type="GO" id="GO:0006281">
    <property type="term" value="P:DNA repair"/>
    <property type="evidence" value="ECO:0007669"/>
    <property type="project" value="TreeGrafter"/>
</dbReference>
<dbReference type="Proteomes" id="UP000193587">
    <property type="component" value="Unassembled WGS sequence"/>
</dbReference>
<dbReference type="PANTHER" id="PTHR43434">
    <property type="entry name" value="PHOSPHOGLYCOLATE PHOSPHATASE"/>
    <property type="match status" value="1"/>
</dbReference>
<dbReference type="eggNOG" id="arCOG02292">
    <property type="taxonomic scope" value="Archaea"/>
</dbReference>
<dbReference type="InterPro" id="IPR050155">
    <property type="entry name" value="HAD-like_hydrolase_sf"/>
</dbReference>
<accession>A0A1X4G8B4</accession>
<dbReference type="InterPro" id="IPR023198">
    <property type="entry name" value="PGP-like_dom2"/>
</dbReference>
<dbReference type="Pfam" id="PF00702">
    <property type="entry name" value="Hydrolase"/>
    <property type="match status" value="1"/>
</dbReference>
<keyword evidence="2" id="KW-0378">Hydrolase</keyword>
<sequence length="223" mass="24934">MSRVETQYNAIVFDNDGVLTYPTDESVLTEASQRAFAAFDVDPTPSDVRSLVDDLSVETVRRLAKRYEVDADAFWRRHETERTARQLAAIRDGEKPLYDDVETLADLAVPTAIVSNNQHATIEHIVAEFGLEAMFEAYYGREPSLRGLERRKPDPSYLEAALDELGVESALYVGDSRVDVAAARAAGVDAAFVNRPHRRGYRLDIRPTYRLDSLAELASLPTK</sequence>
<dbReference type="NCBIfam" id="TIGR01549">
    <property type="entry name" value="HAD-SF-IA-v1"/>
    <property type="match status" value="1"/>
</dbReference>
<gene>
    <name evidence="2" type="ORF">B9H04_16460</name>
</gene>
<comment type="similarity">
    <text evidence="1">Belongs to the HAD-like hydrolase superfamily.</text>
</comment>
<dbReference type="EMBL" id="NEDJ01000095">
    <property type="protein sequence ID" value="OSO91920.1"/>
    <property type="molecule type" value="Genomic_DNA"/>
</dbReference>
<dbReference type="Gene3D" id="1.10.150.240">
    <property type="entry name" value="Putative phosphatase, domain 2"/>
    <property type="match status" value="1"/>
</dbReference>
<comment type="caution">
    <text evidence="2">The sequence shown here is derived from an EMBL/GenBank/DDBJ whole genome shotgun (WGS) entry which is preliminary data.</text>
</comment>
<protein>
    <submittedName>
        <fullName evidence="2">Hydrolase</fullName>
    </submittedName>
</protein>
<name>A0A1X4G8B4_HALEZ</name>
<dbReference type="SFLD" id="SFLDG01129">
    <property type="entry name" value="C1.5:_HAD__Beta-PGM__Phosphata"/>
    <property type="match status" value="1"/>
</dbReference>